<keyword evidence="5" id="KW-0413">Isomerase</keyword>
<dbReference type="Proteomes" id="UP000429607">
    <property type="component" value="Unassembled WGS sequence"/>
</dbReference>
<evidence type="ECO:0000313" key="13">
    <source>
        <dbReference type="EMBL" id="KAE9046068.1"/>
    </source>
</evidence>
<dbReference type="EMBL" id="QXFV01000059">
    <property type="protein sequence ID" value="KAE9051038.1"/>
    <property type="molecule type" value="Genomic_DNA"/>
</dbReference>
<dbReference type="GO" id="GO:0005125">
    <property type="term" value="F:cytokine activity"/>
    <property type="evidence" value="ECO:0007669"/>
    <property type="project" value="UniProtKB-KW"/>
</dbReference>
<evidence type="ECO:0000256" key="9">
    <source>
        <dbReference type="ARBA" id="ARBA00039086"/>
    </source>
</evidence>
<dbReference type="PANTHER" id="PTHR11954">
    <property type="entry name" value="D-DOPACHROME DECARBOXYLASE"/>
    <property type="match status" value="1"/>
</dbReference>
<evidence type="ECO:0000256" key="2">
    <source>
        <dbReference type="ARBA" id="ARBA00005851"/>
    </source>
</evidence>
<name>A0A6A3PAD4_9STRA</name>
<comment type="caution">
    <text evidence="14">The sequence shown here is derived from an EMBL/GenBank/DDBJ whole genome shotgun (WGS) entry which is preliminary data.</text>
</comment>
<evidence type="ECO:0000256" key="11">
    <source>
        <dbReference type="ARBA" id="ARBA00041912"/>
    </source>
</evidence>
<dbReference type="EC" id="5.3.3.12" evidence="8"/>
<accession>A0A6A3PAD4</accession>
<dbReference type="Pfam" id="PF01187">
    <property type="entry name" value="MIF"/>
    <property type="match status" value="1"/>
</dbReference>
<dbReference type="PANTHER" id="PTHR11954:SF6">
    <property type="entry name" value="MACROPHAGE MIGRATION INHIBITORY FACTOR"/>
    <property type="match status" value="1"/>
</dbReference>
<comment type="catalytic activity">
    <reaction evidence="6">
        <text>3-phenylpyruvate = enol-phenylpyruvate</text>
        <dbReference type="Rhea" id="RHEA:17097"/>
        <dbReference type="ChEBI" id="CHEBI:16815"/>
        <dbReference type="ChEBI" id="CHEBI:18005"/>
        <dbReference type="EC" id="5.3.2.1"/>
    </reaction>
</comment>
<evidence type="ECO:0000256" key="6">
    <source>
        <dbReference type="ARBA" id="ARBA00036735"/>
    </source>
</evidence>
<evidence type="ECO:0000256" key="5">
    <source>
        <dbReference type="ARBA" id="ARBA00023235"/>
    </source>
</evidence>
<comment type="similarity">
    <text evidence="2">Belongs to the MIF family.</text>
</comment>
<proteinExistence type="inferred from homology"/>
<evidence type="ECO:0000313" key="14">
    <source>
        <dbReference type="EMBL" id="KAE9051038.1"/>
    </source>
</evidence>
<gene>
    <name evidence="14" type="ORF">PR001_g1825</name>
    <name evidence="13" type="ORF">PR002_g1869</name>
</gene>
<dbReference type="GO" id="GO:0004167">
    <property type="term" value="F:dopachrome isomerase activity"/>
    <property type="evidence" value="ECO:0007669"/>
    <property type="project" value="UniProtKB-EC"/>
</dbReference>
<dbReference type="InterPro" id="IPR014347">
    <property type="entry name" value="Tautomerase/MIF_sf"/>
</dbReference>
<evidence type="ECO:0000256" key="3">
    <source>
        <dbReference type="ARBA" id="ARBA00022514"/>
    </source>
</evidence>
<dbReference type="InterPro" id="IPR001398">
    <property type="entry name" value="Macrophage_inhib_fac"/>
</dbReference>
<reference evidence="15 16" key="1">
    <citation type="submission" date="2018-09" db="EMBL/GenBank/DDBJ databases">
        <title>Genomic investigation of the strawberry pathogen Phytophthora fragariae indicates pathogenicity is determined by transcriptional variation in three key races.</title>
        <authorList>
            <person name="Adams T.M."/>
            <person name="Armitage A.D."/>
            <person name="Sobczyk M.K."/>
            <person name="Bates H.J."/>
            <person name="Dunwell J.M."/>
            <person name="Nellist C.F."/>
            <person name="Harrison R.J."/>
        </authorList>
    </citation>
    <scope>NUCLEOTIDE SEQUENCE [LARGE SCALE GENOMIC DNA]</scope>
    <source>
        <strain evidence="14 15">SCRP249</strain>
        <strain evidence="13 16">SCRP324</strain>
    </source>
</reference>
<dbReference type="SUPFAM" id="SSF55331">
    <property type="entry name" value="Tautomerase/MIF"/>
    <property type="match status" value="1"/>
</dbReference>
<keyword evidence="4" id="KW-0964">Secreted</keyword>
<sequence>MPFVHVTSNIPKASVDVPAALRALSKALSAALGKPEAYLMVQLDLDTRMLFQASDAPCAFIHIRSIGRIGPDLNPKTAASLTATAAEALKLPADRIFLNLDDVDAGNWAMAGNTFG</sequence>
<organism evidence="14 15">
    <name type="scientific">Phytophthora rubi</name>
    <dbReference type="NCBI Taxonomy" id="129364"/>
    <lineage>
        <taxon>Eukaryota</taxon>
        <taxon>Sar</taxon>
        <taxon>Stramenopiles</taxon>
        <taxon>Oomycota</taxon>
        <taxon>Peronosporomycetes</taxon>
        <taxon>Peronosporales</taxon>
        <taxon>Peronosporaceae</taxon>
        <taxon>Phytophthora</taxon>
    </lineage>
</organism>
<evidence type="ECO:0000256" key="7">
    <source>
        <dbReference type="ARBA" id="ARBA00036823"/>
    </source>
</evidence>
<dbReference type="Gene3D" id="3.30.429.10">
    <property type="entry name" value="Macrophage Migration Inhibitory Factor"/>
    <property type="match status" value="1"/>
</dbReference>
<evidence type="ECO:0000313" key="16">
    <source>
        <dbReference type="Proteomes" id="UP000435112"/>
    </source>
</evidence>
<dbReference type="GO" id="GO:0005615">
    <property type="term" value="C:extracellular space"/>
    <property type="evidence" value="ECO:0007669"/>
    <property type="project" value="UniProtKB-KW"/>
</dbReference>
<comment type="catalytic activity">
    <reaction evidence="7">
        <text>L-dopachrome = 5,6-dihydroxyindole-2-carboxylate</text>
        <dbReference type="Rhea" id="RHEA:13041"/>
        <dbReference type="ChEBI" id="CHEBI:16875"/>
        <dbReference type="ChEBI" id="CHEBI:57509"/>
        <dbReference type="EC" id="5.3.3.12"/>
    </reaction>
</comment>
<dbReference type="AlphaFoldDB" id="A0A6A3PAD4"/>
<dbReference type="OrthoDB" id="255819at2759"/>
<dbReference type="EC" id="5.3.2.1" evidence="9"/>
<evidence type="ECO:0000256" key="12">
    <source>
        <dbReference type="ARBA" id="ARBA00042730"/>
    </source>
</evidence>
<comment type="subcellular location">
    <subcellularLocation>
        <location evidence="1">Secreted</location>
    </subcellularLocation>
</comment>
<evidence type="ECO:0000313" key="15">
    <source>
        <dbReference type="Proteomes" id="UP000429607"/>
    </source>
</evidence>
<dbReference type="EMBL" id="QXFU01000058">
    <property type="protein sequence ID" value="KAE9046068.1"/>
    <property type="molecule type" value="Genomic_DNA"/>
</dbReference>
<evidence type="ECO:0000256" key="4">
    <source>
        <dbReference type="ARBA" id="ARBA00022525"/>
    </source>
</evidence>
<evidence type="ECO:0000256" key="10">
    <source>
        <dbReference type="ARBA" id="ARBA00041631"/>
    </source>
</evidence>
<keyword evidence="3" id="KW-0202">Cytokine</keyword>
<dbReference type="Proteomes" id="UP000435112">
    <property type="component" value="Unassembled WGS sequence"/>
</dbReference>
<dbReference type="GO" id="GO:0050178">
    <property type="term" value="F:phenylpyruvate tautomerase activity"/>
    <property type="evidence" value="ECO:0007669"/>
    <property type="project" value="UniProtKB-EC"/>
</dbReference>
<evidence type="ECO:0000256" key="1">
    <source>
        <dbReference type="ARBA" id="ARBA00004613"/>
    </source>
</evidence>
<evidence type="ECO:0000256" key="8">
    <source>
        <dbReference type="ARBA" id="ARBA00038932"/>
    </source>
</evidence>
<protein>
    <recommendedName>
        <fullName evidence="12">L-dopachrome isomerase</fullName>
        <ecNumber evidence="9">5.3.2.1</ecNumber>
        <ecNumber evidence="8">5.3.3.12</ecNumber>
    </recommendedName>
    <alternativeName>
        <fullName evidence="10">L-dopachrome tautomerase</fullName>
    </alternativeName>
    <alternativeName>
        <fullName evidence="11">Phenylpyruvate tautomerase</fullName>
    </alternativeName>
</protein>